<keyword evidence="1" id="KW-0378">Hydrolase</keyword>
<dbReference type="SUPFAM" id="SSF50939">
    <property type="entry name" value="Sialidases"/>
    <property type="match status" value="1"/>
</dbReference>
<accession>A0ABU7JEG1</accession>
<name>A0ABU7JEG1_9GAMM</name>
<gene>
    <name evidence="1" type="ORF">QWF21_07435</name>
</gene>
<dbReference type="RefSeq" id="WP_330087412.1">
    <property type="nucleotide sequence ID" value="NZ_JAUGZK010000004.1"/>
</dbReference>
<proteinExistence type="predicted"/>
<sequence length="335" mass="36614">MYKTNYVTGLIVLLMVSVASLAEEQFVMIEQGQGLDFVTAFSHQQQSLYYGRSDLDVSFSIIRQLALANRQPETLALASAVDYDFISSPSVVEFQGQEFLYYLVSARFWGTQAQWLRAPLSDLKAAEPVTLPGNYGAYSIARVLALHDGSLGMVYRAGRSQLFFSRSVDGVTFGEPVQFAVGTMPGSASFADGTVLVSYHNGPSISEMAGRLQVSADLGQSWSDVVSLPQQGNIHDLSPVKRRDGNIDIYYSAQGENQRLGLYRTCVTPELTFGPAEELLSSEQAHAAKSTAHPTSKGLLLTFTQQTDDLQKGNLSLMWLEREAQSCPEPVAVAE</sequence>
<protein>
    <submittedName>
        <fullName evidence="1">Sialidase family protein</fullName>
        <ecNumber evidence="1">3.2.1.-</ecNumber>
    </submittedName>
</protein>
<dbReference type="Gene3D" id="2.120.10.10">
    <property type="match status" value="1"/>
</dbReference>
<dbReference type="InterPro" id="IPR036278">
    <property type="entry name" value="Sialidase_sf"/>
</dbReference>
<dbReference type="GO" id="GO:0016798">
    <property type="term" value="F:hydrolase activity, acting on glycosyl bonds"/>
    <property type="evidence" value="ECO:0007669"/>
    <property type="project" value="UniProtKB-KW"/>
</dbReference>
<evidence type="ECO:0000313" key="2">
    <source>
        <dbReference type="Proteomes" id="UP001339167"/>
    </source>
</evidence>
<dbReference type="CDD" id="cd15482">
    <property type="entry name" value="Sialidase_non-viral"/>
    <property type="match status" value="1"/>
</dbReference>
<dbReference type="EC" id="3.2.1.-" evidence="1"/>
<organism evidence="1 2">
    <name type="scientific">Alkalimonas mucilaginosa</name>
    <dbReference type="NCBI Taxonomy" id="3057676"/>
    <lineage>
        <taxon>Bacteria</taxon>
        <taxon>Pseudomonadati</taxon>
        <taxon>Pseudomonadota</taxon>
        <taxon>Gammaproteobacteria</taxon>
        <taxon>Alkalimonas</taxon>
    </lineage>
</organism>
<evidence type="ECO:0000313" key="1">
    <source>
        <dbReference type="EMBL" id="MEE2024076.1"/>
    </source>
</evidence>
<dbReference type="Proteomes" id="UP001339167">
    <property type="component" value="Unassembled WGS sequence"/>
</dbReference>
<keyword evidence="2" id="KW-1185">Reference proteome</keyword>
<comment type="caution">
    <text evidence="1">The sequence shown here is derived from an EMBL/GenBank/DDBJ whole genome shotgun (WGS) entry which is preliminary data.</text>
</comment>
<keyword evidence="1" id="KW-0326">Glycosidase</keyword>
<dbReference type="EMBL" id="JAUGZK010000004">
    <property type="protein sequence ID" value="MEE2024076.1"/>
    <property type="molecule type" value="Genomic_DNA"/>
</dbReference>
<reference evidence="1 2" key="1">
    <citation type="submission" date="2023-06" db="EMBL/GenBank/DDBJ databases">
        <title>Alkalimonas sp., MEB004 an alkaliphilic bacterium isolated from Lonar Lake, India.</title>
        <authorList>
            <person name="Joshi A."/>
            <person name="Thite S."/>
        </authorList>
    </citation>
    <scope>NUCLEOTIDE SEQUENCE [LARGE SCALE GENOMIC DNA]</scope>
    <source>
        <strain evidence="1 2">MEB004</strain>
    </source>
</reference>